<feature type="non-terminal residue" evidence="2">
    <location>
        <position position="1"/>
    </location>
</feature>
<accession>A0A8J7NY27</accession>
<evidence type="ECO:0000256" key="1">
    <source>
        <dbReference type="SAM" id="MobiDB-lite"/>
    </source>
</evidence>
<protein>
    <submittedName>
        <fullName evidence="2">SLF2 protein</fullName>
    </submittedName>
</protein>
<feature type="region of interest" description="Disordered" evidence="1">
    <location>
        <begin position="1"/>
        <end position="29"/>
    </location>
</feature>
<evidence type="ECO:0000313" key="2">
    <source>
        <dbReference type="EMBL" id="MBN3321902.1"/>
    </source>
</evidence>
<gene>
    <name evidence="2" type="primary">Slf2_1</name>
    <name evidence="2" type="ORF">GTO95_0011313</name>
</gene>
<name>A0A8J7NY27_ATRSP</name>
<dbReference type="PANTHER" id="PTHR16046">
    <property type="entry name" value="SMC5-SMC6 COMPLEX LOCALIZATION FACTOR 2"/>
    <property type="match status" value="1"/>
</dbReference>
<comment type="caution">
    <text evidence="2">The sequence shown here is derived from an EMBL/GenBank/DDBJ whole genome shotgun (WGS) entry which is preliminary data.</text>
</comment>
<dbReference type="PANTHER" id="PTHR16046:SF9">
    <property type="entry name" value="SMC5-SMC6 COMPLEX LOCALIZATION FACTOR PROTEIN 2"/>
    <property type="match status" value="1"/>
</dbReference>
<feature type="non-terminal residue" evidence="2">
    <location>
        <position position="190"/>
    </location>
</feature>
<evidence type="ECO:0000313" key="3">
    <source>
        <dbReference type="Proteomes" id="UP000736164"/>
    </source>
</evidence>
<reference evidence="2" key="1">
    <citation type="journal article" date="2021" name="Cell">
        <title>Tracing the genetic footprints of vertebrate landing in non-teleost ray-finned fishes.</title>
        <authorList>
            <person name="Bi X."/>
            <person name="Wang K."/>
            <person name="Yang L."/>
            <person name="Pan H."/>
            <person name="Jiang H."/>
            <person name="Wei Q."/>
            <person name="Fang M."/>
            <person name="Yu H."/>
            <person name="Zhu C."/>
            <person name="Cai Y."/>
            <person name="He Y."/>
            <person name="Gan X."/>
            <person name="Zeng H."/>
            <person name="Yu D."/>
            <person name="Zhu Y."/>
            <person name="Jiang H."/>
            <person name="Qiu Q."/>
            <person name="Yang H."/>
            <person name="Zhang Y.E."/>
            <person name="Wang W."/>
            <person name="Zhu M."/>
            <person name="He S."/>
            <person name="Zhang G."/>
        </authorList>
    </citation>
    <scope>NUCLEOTIDE SEQUENCE</scope>
    <source>
        <strain evidence="2">Allg_001</strain>
    </source>
</reference>
<dbReference type="EMBL" id="JAAWVO010057056">
    <property type="protein sequence ID" value="MBN3321902.1"/>
    <property type="molecule type" value="Genomic_DNA"/>
</dbReference>
<keyword evidence="3" id="KW-1185">Reference proteome</keyword>
<dbReference type="Proteomes" id="UP000736164">
    <property type="component" value="Unassembled WGS sequence"/>
</dbReference>
<dbReference type="AlphaFoldDB" id="A0A8J7NY27"/>
<sequence length="190" mass="21626">MKPSSLSRSIAAEKRREAVGEGDQVEAESSAGIDQQYYLCSSLLALTNEVSNYDSIPPEQRDQLRILSAELDKHIKCDIRESDKLLYRSKVKDFVARIYTRWQVLLQKSRPQQVLTSDYSILGFQCSVQLLKCLVSTYILCSEKCCGRQLPAYCHIKISSHIIQGIRFFRKGPCVFFCSNNLLAISCIFL</sequence>
<organism evidence="2 3">
    <name type="scientific">Atractosteus spatula</name>
    <name type="common">Alligator gar</name>
    <name type="synonym">Lepisosteus spatula</name>
    <dbReference type="NCBI Taxonomy" id="7917"/>
    <lineage>
        <taxon>Eukaryota</taxon>
        <taxon>Metazoa</taxon>
        <taxon>Chordata</taxon>
        <taxon>Craniata</taxon>
        <taxon>Vertebrata</taxon>
        <taxon>Euteleostomi</taxon>
        <taxon>Actinopterygii</taxon>
        <taxon>Neopterygii</taxon>
        <taxon>Holostei</taxon>
        <taxon>Semionotiformes</taxon>
        <taxon>Lepisosteidae</taxon>
        <taxon>Atractosteus</taxon>
    </lineage>
</organism>
<proteinExistence type="predicted"/>
<dbReference type="InterPro" id="IPR026161">
    <property type="entry name" value="FAM178"/>
</dbReference>